<evidence type="ECO:0000313" key="9">
    <source>
        <dbReference type="EMBL" id="KLO39176.1"/>
    </source>
</evidence>
<evidence type="ECO:0000256" key="3">
    <source>
        <dbReference type="ARBA" id="ARBA00022651"/>
    </source>
</evidence>
<dbReference type="PANTHER" id="PTHR38050">
    <property type="match status" value="1"/>
</dbReference>
<evidence type="ECO:0000259" key="8">
    <source>
        <dbReference type="Pfam" id="PF00326"/>
    </source>
</evidence>
<dbReference type="GO" id="GO:0005576">
    <property type="term" value="C:extracellular region"/>
    <property type="evidence" value="ECO:0007669"/>
    <property type="project" value="UniProtKB-SubCell"/>
</dbReference>
<feature type="domain" description="Peptidase S9 prolyl oligopeptidase catalytic" evidence="8">
    <location>
        <begin position="130"/>
        <end position="180"/>
    </location>
</feature>
<dbReference type="GO" id="GO:0006508">
    <property type="term" value="P:proteolysis"/>
    <property type="evidence" value="ECO:0007669"/>
    <property type="project" value="InterPro"/>
</dbReference>
<dbReference type="InterPro" id="IPR029058">
    <property type="entry name" value="AB_hydrolase_fold"/>
</dbReference>
<dbReference type="GO" id="GO:0030600">
    <property type="term" value="F:feruloyl esterase activity"/>
    <property type="evidence" value="ECO:0007669"/>
    <property type="project" value="InterPro"/>
</dbReference>
<dbReference type="PATRIC" id="fig|29311.18.peg.495"/>
<organism evidence="9 10">
    <name type="scientific">Mycobacterium haemophilum</name>
    <dbReference type="NCBI Taxonomy" id="29311"/>
    <lineage>
        <taxon>Bacteria</taxon>
        <taxon>Bacillati</taxon>
        <taxon>Actinomycetota</taxon>
        <taxon>Actinomycetes</taxon>
        <taxon>Mycobacteriales</taxon>
        <taxon>Mycobacteriaceae</taxon>
        <taxon>Mycobacterium</taxon>
    </lineage>
</organism>
<evidence type="ECO:0000256" key="2">
    <source>
        <dbReference type="ARBA" id="ARBA00022525"/>
    </source>
</evidence>
<proteinExistence type="predicted"/>
<dbReference type="STRING" id="1202450.B586_17720"/>
<protein>
    <submittedName>
        <fullName evidence="9">Esterase</fullName>
    </submittedName>
</protein>
<keyword evidence="10" id="KW-1185">Reference proteome</keyword>
<evidence type="ECO:0000256" key="1">
    <source>
        <dbReference type="ARBA" id="ARBA00004613"/>
    </source>
</evidence>
<keyword evidence="6" id="KW-0119">Carbohydrate metabolism</keyword>
<evidence type="ECO:0000256" key="5">
    <source>
        <dbReference type="ARBA" id="ARBA00022801"/>
    </source>
</evidence>
<keyword evidence="3" id="KW-0858">Xylan degradation</keyword>
<dbReference type="Proteomes" id="UP000036334">
    <property type="component" value="Unassembled WGS sequence"/>
</dbReference>
<dbReference type="PANTHER" id="PTHR38050:SF2">
    <property type="entry name" value="FERULOYL ESTERASE C-RELATED"/>
    <property type="match status" value="1"/>
</dbReference>
<evidence type="ECO:0000256" key="4">
    <source>
        <dbReference type="ARBA" id="ARBA00022729"/>
    </source>
</evidence>
<dbReference type="Gene3D" id="3.40.50.1820">
    <property type="entry name" value="alpha/beta hydrolase"/>
    <property type="match status" value="1"/>
</dbReference>
<accession>A0A0I9TV89</accession>
<dbReference type="GO" id="GO:0008236">
    <property type="term" value="F:serine-type peptidase activity"/>
    <property type="evidence" value="ECO:0007669"/>
    <property type="project" value="InterPro"/>
</dbReference>
<dbReference type="OrthoDB" id="9767239at2"/>
<keyword evidence="2" id="KW-0964">Secreted</keyword>
<name>A0A0I9TV89_9MYCO</name>
<keyword evidence="4" id="KW-0732">Signal</keyword>
<sequence>MAESVGDQTIVAGPKVARWLACAVLAVCLAGCVGRQVSASSRDQPGTFQFGGLKRTYMLHVPPGPPVGLVLNLHGGGGTGAGQQGLTDFDAVADVNNLLVAYPDGYDKSWADGRGASPADRRHVDDVGFLVALAAKLQDDFGIAPGHVFATGMSNGGFMSNKLACDRADVFAAIAPVAGTLGVGVACHPLRPVSVMDAHGTDDPLVPFNGGDVHGRGGLSHAVSVTTMVDKWRTADGCQGDPSNQELPDVGDGTFVRRFDYAACADSAEVVFYKIDKGGHTWPGGRQYLPKVVIGSTTRAFDASEVIAQFFLTHARG</sequence>
<reference evidence="9 10" key="1">
    <citation type="submission" date="2015-05" db="EMBL/GenBank/DDBJ databases">
        <title>Genome sequence of Mycobacterium haemophilum.</title>
        <authorList>
            <person name="Greninger A.L."/>
            <person name="Cunningham G."/>
            <person name="Miller S."/>
        </authorList>
    </citation>
    <scope>NUCLEOTIDE SEQUENCE [LARGE SCALE GENOMIC DNA]</scope>
    <source>
        <strain evidence="10">UC1</strain>
    </source>
</reference>
<dbReference type="Pfam" id="PF00326">
    <property type="entry name" value="Peptidase_S9"/>
    <property type="match status" value="1"/>
</dbReference>
<comment type="caution">
    <text evidence="9">The sequence shown here is derived from an EMBL/GenBank/DDBJ whole genome shotgun (WGS) entry which is preliminary data.</text>
</comment>
<keyword evidence="5" id="KW-0378">Hydrolase</keyword>
<dbReference type="AlphaFoldDB" id="A0A0I9TV89"/>
<keyword evidence="7" id="KW-0624">Polysaccharide degradation</keyword>
<dbReference type="SUPFAM" id="SSF53474">
    <property type="entry name" value="alpha/beta-Hydrolases"/>
    <property type="match status" value="1"/>
</dbReference>
<comment type="subcellular location">
    <subcellularLocation>
        <location evidence="1">Secreted</location>
    </subcellularLocation>
</comment>
<dbReference type="EMBL" id="LDPR01000001">
    <property type="protein sequence ID" value="KLO39176.1"/>
    <property type="molecule type" value="Genomic_DNA"/>
</dbReference>
<evidence type="ECO:0000256" key="7">
    <source>
        <dbReference type="ARBA" id="ARBA00023326"/>
    </source>
</evidence>
<evidence type="ECO:0000256" key="6">
    <source>
        <dbReference type="ARBA" id="ARBA00023277"/>
    </source>
</evidence>
<dbReference type="InterPro" id="IPR043595">
    <property type="entry name" value="FaeB/C/D"/>
</dbReference>
<gene>
    <name evidence="9" type="ORF">ABH38_02245</name>
</gene>
<dbReference type="GO" id="GO:0045493">
    <property type="term" value="P:xylan catabolic process"/>
    <property type="evidence" value="ECO:0007669"/>
    <property type="project" value="UniProtKB-KW"/>
</dbReference>
<dbReference type="InterPro" id="IPR001375">
    <property type="entry name" value="Peptidase_S9_cat"/>
</dbReference>
<evidence type="ECO:0000313" key="10">
    <source>
        <dbReference type="Proteomes" id="UP000036334"/>
    </source>
</evidence>
<dbReference type="RefSeq" id="WP_047313370.1">
    <property type="nucleotide sequence ID" value="NZ_LDPQ01000001.1"/>
</dbReference>